<dbReference type="PANTHER" id="PTHR37467:SF1">
    <property type="entry name" value="EXPORTED CALCIUM-BINDING GLYCOPROTEIN"/>
    <property type="match status" value="1"/>
</dbReference>
<protein>
    <submittedName>
        <fullName evidence="8">Right-handed parallel beta-helix repeat-containing protein</fullName>
    </submittedName>
</protein>
<accession>A0A9Y1FNT5</accession>
<keyword evidence="6" id="KW-0472">Membrane</keyword>
<evidence type="ECO:0000256" key="4">
    <source>
        <dbReference type="ARBA" id="ARBA00022837"/>
    </source>
</evidence>
<keyword evidence="3" id="KW-0732">Signal</keyword>
<gene>
    <name evidence="8" type="ORF">K9W46_02615</name>
</gene>
<evidence type="ECO:0000256" key="5">
    <source>
        <dbReference type="SAM" id="MobiDB-lite"/>
    </source>
</evidence>
<feature type="compositionally biased region" description="Acidic residues" evidence="5">
    <location>
        <begin position="397"/>
        <end position="407"/>
    </location>
</feature>
<dbReference type="InterPro" id="IPR059100">
    <property type="entry name" value="TSP3_bac"/>
</dbReference>
<dbReference type="Pfam" id="PF05048">
    <property type="entry name" value="NosD"/>
    <property type="match status" value="1"/>
</dbReference>
<evidence type="ECO:0000313" key="8">
    <source>
        <dbReference type="EMBL" id="UJG44082.1"/>
    </source>
</evidence>
<evidence type="ECO:0000256" key="1">
    <source>
        <dbReference type="ARBA" id="ARBA00004613"/>
    </source>
</evidence>
<feature type="compositionally biased region" description="Acidic residues" evidence="5">
    <location>
        <begin position="347"/>
        <end position="359"/>
    </location>
</feature>
<proteinExistence type="predicted"/>
<feature type="region of interest" description="Disordered" evidence="5">
    <location>
        <begin position="304"/>
        <end position="445"/>
    </location>
</feature>
<evidence type="ECO:0000256" key="2">
    <source>
        <dbReference type="ARBA" id="ARBA00022525"/>
    </source>
</evidence>
<sequence length="479" mass="53975">MLLKRILKVSFAVISIFVITLNVGNIANGNTFEGIVAVEQVQTLIEHEPIVINSDADFDKYDFSGSGTIDDPYIIENYNITTDQYYAIVVAYTTKYVIIRNCYIRSSFIGIHVLRSAANTVRVIENTCEKSSEAGIMVDSCDQVCVEYNICNDNKRFGILIHYSYQSEVLSNTVTNCENEAIRLEYARDIRVINSSAINSEFGIRVWFTNNSVFFSNNLVNNNVNGMEIREECHNNIVHHNIFYNNCKYVAPGESFSQAVDEGINNSWYNSISNEGNYWSNWDGSGEYRIDGLSGSVDKYPLTLDTDEDGLDDPSEIYNYNTDPHDADTDDDGMSDGWEINNNLDPLTDDSSEDPDDDGLTNLEEYNSNTDPHDADTDDDGMPDDWEVNNNLNPLTDDADEDPDDDGLTNLEEYNYSTDPQDADTDDDEYTDGEEVEKGTDPLDAESHPSLLSMNFISIAFSLSILGFGLFYLRKRKTF</sequence>
<reference evidence="8" key="1">
    <citation type="journal article" date="2022" name="Nat. Microbiol.">
        <title>Unique mobile elements and scalable gene flow at the prokaryote-eukaryote boundary revealed by circularized Asgard archaea genomes.</title>
        <authorList>
            <person name="Wu F."/>
            <person name="Speth D.R."/>
            <person name="Philosof A."/>
            <person name="Cremiere A."/>
            <person name="Narayanan A."/>
            <person name="Barco R.A."/>
            <person name="Connon S.A."/>
            <person name="Amend J.P."/>
            <person name="Antoshechkin I.A."/>
            <person name="Orphan V.J."/>
        </authorList>
    </citation>
    <scope>NUCLEOTIDE SEQUENCE</scope>
    <source>
        <strain evidence="8">PR6</strain>
    </source>
</reference>
<dbReference type="SMART" id="SM00710">
    <property type="entry name" value="PbH1"/>
    <property type="match status" value="7"/>
</dbReference>
<name>A0A9Y1FNT5_9ARCH</name>
<dbReference type="InterPro" id="IPR012334">
    <property type="entry name" value="Pectin_lyas_fold"/>
</dbReference>
<evidence type="ECO:0000259" key="7">
    <source>
        <dbReference type="Pfam" id="PF05048"/>
    </source>
</evidence>
<feature type="compositionally biased region" description="Acidic residues" evidence="5">
    <location>
        <begin position="376"/>
        <end position="387"/>
    </location>
</feature>
<dbReference type="InterPro" id="IPR006626">
    <property type="entry name" value="PbH1"/>
</dbReference>
<dbReference type="Proteomes" id="UP001200513">
    <property type="component" value="Chromosome"/>
</dbReference>
<dbReference type="AlphaFoldDB" id="A0A9Y1FNT5"/>
<keyword evidence="2" id="KW-0964">Secreted</keyword>
<keyword evidence="6" id="KW-0812">Transmembrane</keyword>
<dbReference type="InterPro" id="IPR053180">
    <property type="entry name" value="Ca-binding_acidic-repeat"/>
</dbReference>
<feature type="compositionally biased region" description="Basic and acidic residues" evidence="5">
    <location>
        <begin position="436"/>
        <end position="445"/>
    </location>
</feature>
<dbReference type="InterPro" id="IPR011050">
    <property type="entry name" value="Pectin_lyase_fold/virulence"/>
</dbReference>
<dbReference type="NCBIfam" id="TIGR03804">
    <property type="entry name" value="para_beta_helix"/>
    <property type="match status" value="1"/>
</dbReference>
<keyword evidence="4" id="KW-0106">Calcium</keyword>
<organism evidence="8">
    <name type="scientific">Candidatus Heimdallarchaeum endolithica</name>
    <dbReference type="NCBI Taxonomy" id="2876572"/>
    <lineage>
        <taxon>Archaea</taxon>
        <taxon>Promethearchaeati</taxon>
        <taxon>Candidatus Heimdallarchaeota</taxon>
        <taxon>Candidatus Heimdallarchaeia (ex Rinke et al. 2021) (nom. nud.)</taxon>
        <taxon>Candidatus Heimdallarchaeales</taxon>
        <taxon>Candidatus Heimdallarchaeaceae</taxon>
        <taxon>Candidatus Heimdallarchaeum</taxon>
    </lineage>
</organism>
<dbReference type="Gene3D" id="2.160.20.10">
    <property type="entry name" value="Single-stranded right-handed beta-helix, Pectin lyase-like"/>
    <property type="match status" value="1"/>
</dbReference>
<feature type="compositionally biased region" description="Acidic residues" evidence="5">
    <location>
        <begin position="305"/>
        <end position="315"/>
    </location>
</feature>
<dbReference type="InterPro" id="IPR022441">
    <property type="entry name" value="Para_beta_helix_rpt-2"/>
</dbReference>
<dbReference type="PANTHER" id="PTHR37467">
    <property type="entry name" value="EXPORTED CALCIUM-BINDING GLYCOPROTEIN-RELATED"/>
    <property type="match status" value="1"/>
</dbReference>
<dbReference type="Pfam" id="PF18884">
    <property type="entry name" value="TSP3_bac"/>
    <property type="match status" value="2"/>
</dbReference>
<evidence type="ECO:0000256" key="3">
    <source>
        <dbReference type="ARBA" id="ARBA00022729"/>
    </source>
</evidence>
<dbReference type="SUPFAM" id="SSF51126">
    <property type="entry name" value="Pectin lyase-like"/>
    <property type="match status" value="1"/>
</dbReference>
<dbReference type="EMBL" id="CP084167">
    <property type="protein sequence ID" value="UJG44082.1"/>
    <property type="molecule type" value="Genomic_DNA"/>
</dbReference>
<dbReference type="InterPro" id="IPR007742">
    <property type="entry name" value="NosD_dom"/>
</dbReference>
<comment type="subcellular location">
    <subcellularLocation>
        <location evidence="1">Secreted</location>
    </subcellularLocation>
</comment>
<feature type="domain" description="Periplasmic copper-binding protein NosD beta helix" evidence="7">
    <location>
        <begin position="79"/>
        <end position="284"/>
    </location>
</feature>
<feature type="transmembrane region" description="Helical" evidence="6">
    <location>
        <begin position="451"/>
        <end position="473"/>
    </location>
</feature>
<evidence type="ECO:0000256" key="6">
    <source>
        <dbReference type="SAM" id="Phobius"/>
    </source>
</evidence>
<feature type="compositionally biased region" description="Acidic residues" evidence="5">
    <location>
        <begin position="421"/>
        <end position="435"/>
    </location>
</feature>
<keyword evidence="6" id="KW-1133">Transmembrane helix</keyword>